<dbReference type="EMBL" id="CP008726">
    <property type="protein sequence ID" value="AIO65487.1"/>
    <property type="molecule type" value="Genomic_DNA"/>
</dbReference>
<dbReference type="Pfam" id="PF08774">
    <property type="entry name" value="VRR_NUC"/>
    <property type="match status" value="1"/>
</dbReference>
<evidence type="ECO:0000256" key="1">
    <source>
        <dbReference type="ARBA" id="ARBA00001946"/>
    </source>
</evidence>
<reference evidence="6 7" key="1">
    <citation type="submission" date="2014-06" db="EMBL/GenBank/DDBJ databases">
        <authorList>
            <person name="Bishop-Lilly K.A."/>
            <person name="Broomall S.M."/>
            <person name="Chain P.S."/>
            <person name="Chertkov O."/>
            <person name="Coyne S.R."/>
            <person name="Daligault H.E."/>
            <person name="Davenport K.W."/>
            <person name="Erkkila T."/>
            <person name="Frey K.G."/>
            <person name="Gibbons H.S."/>
            <person name="Gu W."/>
            <person name="Jaissle J."/>
            <person name="Johnson S.L."/>
            <person name="Koroleva G.I."/>
            <person name="Ladner J.T."/>
            <person name="Lo C.-C."/>
            <person name="Minogue T.D."/>
            <person name="Munk C."/>
            <person name="Palacios G.F."/>
            <person name="Redden C.L."/>
            <person name="Rosenzweig C.N."/>
            <person name="Scholz M.B."/>
            <person name="Teshima H."/>
            <person name="Xu Y."/>
        </authorList>
    </citation>
    <scope>NUCLEOTIDE SEQUENCE [LARGE SCALE GENOMIC DNA]</scope>
    <source>
        <strain evidence="6 7">EO147</strain>
    </source>
</reference>
<sequence length="239" mass="26464">MSSYGSSNAPGGMTPKGTTTPVRLKPLTLDPVDKKIICKAVCVCNRSPDKSESEAELKQQCVSRNLRDLDKDMDWMSPYKAEVNYNMDNTPPTPVMRSATPLEPHPYLPGWLQKYWPGGVEEYPRGTMRRPDVVIVKDPSRPPTQDNIKNVVEIKFPPQKRDPEQEEDFRLIAGSREKLEVMGPQDCDCSDDDGDESPVKVAAEKLSELGRALRTLIGKGPPKIPGFGGLPPPPPVFVP</sequence>
<evidence type="ECO:0000313" key="6">
    <source>
        <dbReference type="EMBL" id="AIO65487.1"/>
    </source>
</evidence>
<dbReference type="Proteomes" id="UP000029424">
    <property type="component" value="Chromosome 1"/>
</dbReference>
<feature type="domain" description="VRR-NUC" evidence="5">
    <location>
        <begin position="76"/>
        <end position="186"/>
    </location>
</feature>
<feature type="compositionally biased region" description="Low complexity" evidence="4">
    <location>
        <begin position="10"/>
        <end position="21"/>
    </location>
</feature>
<organism evidence="6 7">
    <name type="scientific">Burkholderia oklahomensis</name>
    <dbReference type="NCBI Taxonomy" id="342113"/>
    <lineage>
        <taxon>Bacteria</taxon>
        <taxon>Pseudomonadati</taxon>
        <taxon>Pseudomonadota</taxon>
        <taxon>Betaproteobacteria</taxon>
        <taxon>Burkholderiales</taxon>
        <taxon>Burkholderiaceae</taxon>
        <taxon>Burkholderia</taxon>
        <taxon>pseudomallei group</taxon>
    </lineage>
</organism>
<evidence type="ECO:0000256" key="3">
    <source>
        <dbReference type="ARBA" id="ARBA00022801"/>
    </source>
</evidence>
<feature type="region of interest" description="Disordered" evidence="4">
    <location>
        <begin position="220"/>
        <end position="239"/>
    </location>
</feature>
<proteinExistence type="predicted"/>
<dbReference type="InterPro" id="IPR014883">
    <property type="entry name" value="VRR_NUC"/>
</dbReference>
<dbReference type="SMART" id="SM00990">
    <property type="entry name" value="VRR_NUC"/>
    <property type="match status" value="1"/>
</dbReference>
<evidence type="ECO:0000256" key="2">
    <source>
        <dbReference type="ARBA" id="ARBA00022722"/>
    </source>
</evidence>
<dbReference type="GO" id="GO:0004518">
    <property type="term" value="F:nuclease activity"/>
    <property type="evidence" value="ECO:0007669"/>
    <property type="project" value="UniProtKB-KW"/>
</dbReference>
<evidence type="ECO:0000313" key="7">
    <source>
        <dbReference type="Proteomes" id="UP000029424"/>
    </source>
</evidence>
<accession>A0AAI8FMA0</accession>
<name>A0AAI8FMA0_9BURK</name>
<keyword evidence="2" id="KW-0540">Nuclease</keyword>
<keyword evidence="3" id="KW-0378">Hydrolase</keyword>
<dbReference type="GO" id="GO:0016788">
    <property type="term" value="F:hydrolase activity, acting on ester bonds"/>
    <property type="evidence" value="ECO:0007669"/>
    <property type="project" value="InterPro"/>
</dbReference>
<evidence type="ECO:0000256" key="4">
    <source>
        <dbReference type="SAM" id="MobiDB-lite"/>
    </source>
</evidence>
<keyword evidence="7" id="KW-1185">Reference proteome</keyword>
<comment type="cofactor">
    <cofactor evidence="1">
        <name>Mg(2+)</name>
        <dbReference type="ChEBI" id="CHEBI:18420"/>
    </cofactor>
</comment>
<dbReference type="KEGG" id="bok:DM82_3239"/>
<protein>
    <submittedName>
        <fullName evidence="6">VRR-NUC domain protein</fullName>
    </submittedName>
</protein>
<gene>
    <name evidence="6" type="ORF">DM82_3239</name>
</gene>
<dbReference type="AlphaFoldDB" id="A0AAI8FMA0"/>
<feature type="compositionally biased region" description="Pro residues" evidence="4">
    <location>
        <begin position="230"/>
        <end position="239"/>
    </location>
</feature>
<evidence type="ECO:0000259" key="5">
    <source>
        <dbReference type="SMART" id="SM00990"/>
    </source>
</evidence>
<feature type="region of interest" description="Disordered" evidence="4">
    <location>
        <begin position="1"/>
        <end position="26"/>
    </location>
</feature>